<evidence type="ECO:0000256" key="4">
    <source>
        <dbReference type="ARBA" id="ARBA00022692"/>
    </source>
</evidence>
<proteinExistence type="inferred from homology"/>
<comment type="similarity">
    <text evidence="2">Belongs to the UPF0104 family.</text>
</comment>
<feature type="transmembrane region" description="Helical" evidence="7">
    <location>
        <begin position="233"/>
        <end position="258"/>
    </location>
</feature>
<evidence type="ECO:0000256" key="1">
    <source>
        <dbReference type="ARBA" id="ARBA00004651"/>
    </source>
</evidence>
<feature type="transmembrane region" description="Helical" evidence="7">
    <location>
        <begin position="40"/>
        <end position="60"/>
    </location>
</feature>
<keyword evidence="3" id="KW-1003">Cell membrane</keyword>
<dbReference type="Pfam" id="PF03706">
    <property type="entry name" value="LPG_synthase_TM"/>
    <property type="match status" value="1"/>
</dbReference>
<dbReference type="InterPro" id="IPR022791">
    <property type="entry name" value="L-PG_synthase/AglD"/>
</dbReference>
<feature type="transmembrane region" description="Helical" evidence="7">
    <location>
        <begin position="66"/>
        <end position="86"/>
    </location>
</feature>
<evidence type="ECO:0000256" key="3">
    <source>
        <dbReference type="ARBA" id="ARBA00022475"/>
    </source>
</evidence>
<dbReference type="RefSeq" id="WP_274325951.1">
    <property type="nucleotide sequence ID" value="NZ_CP118158.1"/>
</dbReference>
<evidence type="ECO:0000256" key="2">
    <source>
        <dbReference type="ARBA" id="ARBA00011061"/>
    </source>
</evidence>
<feature type="transmembrane region" description="Helical" evidence="7">
    <location>
        <begin position="320"/>
        <end position="336"/>
    </location>
</feature>
<dbReference type="NCBIfam" id="TIGR00374">
    <property type="entry name" value="flippase-like domain"/>
    <property type="match status" value="1"/>
</dbReference>
<name>A0ABD5XZ30_9EURY</name>
<evidence type="ECO:0000256" key="7">
    <source>
        <dbReference type="SAM" id="Phobius"/>
    </source>
</evidence>
<keyword evidence="4 7" id="KW-0812">Transmembrane</keyword>
<sequence length="340" mass="35169">MNGDRWATVVGFAGALVVLAALVWVVGIEDILTQLRGIEIKYLLVILGVAVVWLFLWGMALRTVLGALDAPISVVMSALVFAGAVFSNNVTPFGQAGGEPVSGYLISRATDREYETGLAAIASVDAIHFVPSIAYALVGLTFVVAGAAEFGRNLVFATSALVALAVGIPAAVYFGWQFRYELEAAVVRAVTPIVRFLGRVIPRKSPPTTADIERRIEGFFAAIDRVAGSRSTVIEAIGFSALGWLALCTSLWLSLFALGHPVEFSAVLLVVPMGAVAGMTPLPGGLGGVDAVLIALLISTTGTAGGVAGAAVLVHRGATYVFPTVVGGGVAFALGARSRD</sequence>
<dbReference type="GO" id="GO:0005886">
    <property type="term" value="C:plasma membrane"/>
    <property type="evidence" value="ECO:0007669"/>
    <property type="project" value="UniProtKB-SubCell"/>
</dbReference>
<dbReference type="PANTHER" id="PTHR39087">
    <property type="entry name" value="UPF0104 MEMBRANE PROTEIN MJ1595"/>
    <property type="match status" value="1"/>
</dbReference>
<accession>A0ABD5XZ30</accession>
<feature type="transmembrane region" description="Helical" evidence="7">
    <location>
        <begin position="154"/>
        <end position="176"/>
    </location>
</feature>
<keyword evidence="5 7" id="KW-1133">Transmembrane helix</keyword>
<dbReference type="EMBL" id="JBHTAS010000001">
    <property type="protein sequence ID" value="MFC7140393.1"/>
    <property type="molecule type" value="Genomic_DNA"/>
</dbReference>
<dbReference type="GeneID" id="78820681"/>
<evidence type="ECO:0000256" key="6">
    <source>
        <dbReference type="ARBA" id="ARBA00023136"/>
    </source>
</evidence>
<protein>
    <submittedName>
        <fullName evidence="8">YbhN family protein</fullName>
    </submittedName>
</protein>
<comment type="subcellular location">
    <subcellularLocation>
        <location evidence="1">Cell membrane</location>
        <topology evidence="1">Multi-pass membrane protein</topology>
    </subcellularLocation>
</comment>
<feature type="transmembrane region" description="Helical" evidence="7">
    <location>
        <begin position="126"/>
        <end position="148"/>
    </location>
</feature>
<organism evidence="8 9">
    <name type="scientific">Halosimplex aquaticum</name>
    <dbReference type="NCBI Taxonomy" id="3026162"/>
    <lineage>
        <taxon>Archaea</taxon>
        <taxon>Methanobacteriati</taxon>
        <taxon>Methanobacteriota</taxon>
        <taxon>Stenosarchaea group</taxon>
        <taxon>Halobacteria</taxon>
        <taxon>Halobacteriales</taxon>
        <taxon>Haloarculaceae</taxon>
        <taxon>Halosimplex</taxon>
    </lineage>
</organism>
<feature type="transmembrane region" description="Helical" evidence="7">
    <location>
        <begin position="264"/>
        <end position="284"/>
    </location>
</feature>
<keyword evidence="9" id="KW-1185">Reference proteome</keyword>
<keyword evidence="6 7" id="KW-0472">Membrane</keyword>
<feature type="transmembrane region" description="Helical" evidence="7">
    <location>
        <begin position="291"/>
        <end position="314"/>
    </location>
</feature>
<evidence type="ECO:0000313" key="8">
    <source>
        <dbReference type="EMBL" id="MFC7140393.1"/>
    </source>
</evidence>
<dbReference type="PANTHER" id="PTHR39087:SF2">
    <property type="entry name" value="UPF0104 MEMBRANE PROTEIN MJ1595"/>
    <property type="match status" value="1"/>
</dbReference>
<dbReference type="AlphaFoldDB" id="A0ABD5XZ30"/>
<dbReference type="Proteomes" id="UP001596432">
    <property type="component" value="Unassembled WGS sequence"/>
</dbReference>
<feature type="transmembrane region" description="Helical" evidence="7">
    <location>
        <begin position="6"/>
        <end position="28"/>
    </location>
</feature>
<evidence type="ECO:0000313" key="9">
    <source>
        <dbReference type="Proteomes" id="UP001596432"/>
    </source>
</evidence>
<reference evidence="8 9" key="1">
    <citation type="journal article" date="2019" name="Int. J. Syst. Evol. Microbiol.">
        <title>The Global Catalogue of Microorganisms (GCM) 10K type strain sequencing project: providing services to taxonomists for standard genome sequencing and annotation.</title>
        <authorList>
            <consortium name="The Broad Institute Genomics Platform"/>
            <consortium name="The Broad Institute Genome Sequencing Center for Infectious Disease"/>
            <person name="Wu L."/>
            <person name="Ma J."/>
        </authorList>
    </citation>
    <scope>NUCLEOTIDE SEQUENCE [LARGE SCALE GENOMIC DNA]</scope>
    <source>
        <strain evidence="8 9">XZYJT29</strain>
    </source>
</reference>
<gene>
    <name evidence="8" type="ORF">ACFQMA_11205</name>
</gene>
<evidence type="ECO:0000256" key="5">
    <source>
        <dbReference type="ARBA" id="ARBA00022989"/>
    </source>
</evidence>
<comment type="caution">
    <text evidence="8">The sequence shown here is derived from an EMBL/GenBank/DDBJ whole genome shotgun (WGS) entry which is preliminary data.</text>
</comment>